<comment type="caution">
    <text evidence="2">The sequence shown here is derived from an EMBL/GenBank/DDBJ whole genome shotgun (WGS) entry which is preliminary data.</text>
</comment>
<protein>
    <submittedName>
        <fullName evidence="2">Uncharacterized protein</fullName>
    </submittedName>
</protein>
<organism evidence="2 3">
    <name type="scientific">Culex pipiens pipiens</name>
    <name type="common">Northern house mosquito</name>
    <dbReference type="NCBI Taxonomy" id="38569"/>
    <lineage>
        <taxon>Eukaryota</taxon>
        <taxon>Metazoa</taxon>
        <taxon>Ecdysozoa</taxon>
        <taxon>Arthropoda</taxon>
        <taxon>Hexapoda</taxon>
        <taxon>Insecta</taxon>
        <taxon>Pterygota</taxon>
        <taxon>Neoptera</taxon>
        <taxon>Endopterygota</taxon>
        <taxon>Diptera</taxon>
        <taxon>Nematocera</taxon>
        <taxon>Culicoidea</taxon>
        <taxon>Culicidae</taxon>
        <taxon>Culicinae</taxon>
        <taxon>Culicini</taxon>
        <taxon>Culex</taxon>
        <taxon>Culex</taxon>
    </lineage>
</organism>
<accession>A0ABD1CAZ8</accession>
<reference evidence="2 3" key="1">
    <citation type="submission" date="2024-05" db="EMBL/GenBank/DDBJ databases">
        <title>Culex pipiens pipiens assembly and annotation.</title>
        <authorList>
            <person name="Alout H."/>
            <person name="Durand T."/>
        </authorList>
    </citation>
    <scope>NUCLEOTIDE SEQUENCE [LARGE SCALE GENOMIC DNA]</scope>
    <source>
        <strain evidence="2">HA-2024</strain>
        <tissue evidence="2">Whole body</tissue>
    </source>
</reference>
<dbReference type="AlphaFoldDB" id="A0ABD1CAZ8"/>
<keyword evidence="3" id="KW-1185">Reference proteome</keyword>
<gene>
    <name evidence="2" type="ORF">pipiens_000093</name>
</gene>
<evidence type="ECO:0000313" key="2">
    <source>
        <dbReference type="EMBL" id="KAL1373512.1"/>
    </source>
</evidence>
<sequence>RDRRIRCGRADRPVRRPAPVRVGGHSSIHHDAFSQPDDGASGGRGRRQADRGPRGLQPVHLPPAAGVHRHGPGLDVPTLRQRRLRQGVYRQADEPVQVLRVRVVRQRCVGAGRHPGHARLPDRHEAAQGAAEALQGRLEAV</sequence>
<evidence type="ECO:0000256" key="1">
    <source>
        <dbReference type="SAM" id="MobiDB-lite"/>
    </source>
</evidence>
<feature type="non-terminal residue" evidence="2">
    <location>
        <position position="1"/>
    </location>
</feature>
<feature type="region of interest" description="Disordered" evidence="1">
    <location>
        <begin position="1"/>
        <end position="78"/>
    </location>
</feature>
<dbReference type="Proteomes" id="UP001562425">
    <property type="component" value="Unassembled WGS sequence"/>
</dbReference>
<name>A0ABD1CAZ8_CULPP</name>
<proteinExistence type="predicted"/>
<evidence type="ECO:0000313" key="3">
    <source>
        <dbReference type="Proteomes" id="UP001562425"/>
    </source>
</evidence>
<dbReference type="EMBL" id="JBEHCU010014295">
    <property type="protein sequence ID" value="KAL1373512.1"/>
    <property type="molecule type" value="Genomic_DNA"/>
</dbReference>
<feature type="non-terminal residue" evidence="2">
    <location>
        <position position="141"/>
    </location>
</feature>